<protein>
    <submittedName>
        <fullName evidence="1">Uncharacterized protein</fullName>
    </submittedName>
</protein>
<evidence type="ECO:0000313" key="1">
    <source>
        <dbReference type="EnsemblPlants" id="AVESA.00010b.r2.1DG0129360.1.CDS"/>
    </source>
</evidence>
<sequence length="286" mass="31159">MADLTYFRSRPLRKHVESRELNFHLYMRQQAQGAAEADYSVMLYDGHGSDANLVARAQGLHSQCGINQAQPSLVTVNIEFVDERFMGSTLTVVGYQQTHIGEWAVVGGTGEFGFAQGVATWEVGEGNIRELHIHCVTLNFPKTTKLGMFGGPGGFNHDTPTVPERLVSVTIQSDDVLTSIAFSYIDEDGQLKSAGPWGFDGANSNTIQFAPTETVKKIEGTFDMFEEVTTIVTSLSIITDVRTYGPFGQVIGTAFSAPAKDTDEVVGIYVRAGHYVDAIGLHVRSN</sequence>
<dbReference type="Proteomes" id="UP001732700">
    <property type="component" value="Chromosome 1D"/>
</dbReference>
<evidence type="ECO:0000313" key="2">
    <source>
        <dbReference type="Proteomes" id="UP001732700"/>
    </source>
</evidence>
<reference evidence="1" key="2">
    <citation type="submission" date="2025-09" db="UniProtKB">
        <authorList>
            <consortium name="EnsemblPlants"/>
        </authorList>
    </citation>
    <scope>IDENTIFICATION</scope>
</reference>
<reference evidence="1" key="1">
    <citation type="submission" date="2021-05" db="EMBL/GenBank/DDBJ databases">
        <authorList>
            <person name="Scholz U."/>
            <person name="Mascher M."/>
            <person name="Fiebig A."/>
        </authorList>
    </citation>
    <scope>NUCLEOTIDE SEQUENCE [LARGE SCALE GENOMIC DNA]</scope>
</reference>
<organism evidence="1 2">
    <name type="scientific">Avena sativa</name>
    <name type="common">Oat</name>
    <dbReference type="NCBI Taxonomy" id="4498"/>
    <lineage>
        <taxon>Eukaryota</taxon>
        <taxon>Viridiplantae</taxon>
        <taxon>Streptophyta</taxon>
        <taxon>Embryophyta</taxon>
        <taxon>Tracheophyta</taxon>
        <taxon>Spermatophyta</taxon>
        <taxon>Magnoliopsida</taxon>
        <taxon>Liliopsida</taxon>
        <taxon>Poales</taxon>
        <taxon>Poaceae</taxon>
        <taxon>BOP clade</taxon>
        <taxon>Pooideae</taxon>
        <taxon>Poodae</taxon>
        <taxon>Poeae</taxon>
        <taxon>Poeae Chloroplast Group 1 (Aveneae type)</taxon>
        <taxon>Aveninae</taxon>
        <taxon>Avena</taxon>
    </lineage>
</organism>
<accession>A0ACD5TUW7</accession>
<name>A0ACD5TUW7_AVESA</name>
<dbReference type="EnsemblPlants" id="AVESA.00010b.r2.1DG0129360.1">
    <property type="protein sequence ID" value="AVESA.00010b.r2.1DG0129360.1.CDS"/>
    <property type="gene ID" value="AVESA.00010b.r2.1DG0129360"/>
</dbReference>
<proteinExistence type="predicted"/>
<keyword evidence="2" id="KW-1185">Reference proteome</keyword>